<reference evidence="12 13" key="1">
    <citation type="submission" date="2020-08" db="EMBL/GenBank/DDBJ databases">
        <title>The Agave Microbiome: Exploring the role of microbial communities in plant adaptations to desert environments.</title>
        <authorList>
            <person name="Partida-Martinez L.P."/>
        </authorList>
    </citation>
    <scope>NUCLEOTIDE SEQUENCE [LARGE SCALE GENOMIC DNA]</scope>
    <source>
        <strain evidence="12 13">AS2.23</strain>
    </source>
</reference>
<sequence length="132" mass="13691">MGGGNSQLIFLLIMVALLVFMFSRTRKQQKAQQQMQNSVAPGAEVMTTSGMFGTVVSIDGDVVVLEIAPGLRTRWTRRAVARVVTASGPTVEPAGAGGNALSFEKTAEDVPGPAASPVQRGDDGTGGATRSQ</sequence>
<evidence type="ECO:0000256" key="7">
    <source>
        <dbReference type="ARBA" id="ARBA00022989"/>
    </source>
</evidence>
<keyword evidence="6" id="KW-0653">Protein transport</keyword>
<evidence type="ECO:0000256" key="4">
    <source>
        <dbReference type="ARBA" id="ARBA00022475"/>
    </source>
</evidence>
<dbReference type="NCBIfam" id="TIGR00739">
    <property type="entry name" value="yajC"/>
    <property type="match status" value="1"/>
</dbReference>
<dbReference type="Proteomes" id="UP000533269">
    <property type="component" value="Unassembled WGS sequence"/>
</dbReference>
<keyword evidence="4" id="KW-1003">Cell membrane</keyword>
<evidence type="ECO:0000313" key="13">
    <source>
        <dbReference type="Proteomes" id="UP000533269"/>
    </source>
</evidence>
<dbReference type="PANTHER" id="PTHR33909">
    <property type="entry name" value="SEC TRANSLOCON ACCESSORY COMPLEX SUBUNIT YAJC"/>
    <property type="match status" value="1"/>
</dbReference>
<dbReference type="AlphaFoldDB" id="A0A7W4TPN8"/>
<comment type="subcellular location">
    <subcellularLocation>
        <location evidence="1">Cell membrane</location>
        <topology evidence="1">Single-pass membrane protein</topology>
    </subcellularLocation>
</comment>
<evidence type="ECO:0000256" key="8">
    <source>
        <dbReference type="ARBA" id="ARBA00023010"/>
    </source>
</evidence>
<evidence type="ECO:0000256" key="1">
    <source>
        <dbReference type="ARBA" id="ARBA00004162"/>
    </source>
</evidence>
<name>A0A7W4TPN8_KINRA</name>
<protein>
    <submittedName>
        <fullName evidence="12">Preprotein translocase subunit YajC</fullName>
    </submittedName>
</protein>
<feature type="region of interest" description="Disordered" evidence="10">
    <location>
        <begin position="86"/>
        <end position="132"/>
    </location>
</feature>
<dbReference type="RefSeq" id="WP_183392509.1">
    <property type="nucleotide sequence ID" value="NZ_JACHVY010000004.1"/>
</dbReference>
<dbReference type="EMBL" id="JACHVY010000004">
    <property type="protein sequence ID" value="MBB2902810.1"/>
    <property type="molecule type" value="Genomic_DNA"/>
</dbReference>
<proteinExistence type="inferred from homology"/>
<evidence type="ECO:0000256" key="11">
    <source>
        <dbReference type="SAM" id="Phobius"/>
    </source>
</evidence>
<dbReference type="InterPro" id="IPR003849">
    <property type="entry name" value="Preprotein_translocase_YajC"/>
</dbReference>
<evidence type="ECO:0000313" key="12">
    <source>
        <dbReference type="EMBL" id="MBB2902810.1"/>
    </source>
</evidence>
<evidence type="ECO:0000256" key="5">
    <source>
        <dbReference type="ARBA" id="ARBA00022692"/>
    </source>
</evidence>
<organism evidence="12 13">
    <name type="scientific">Kineococcus radiotolerans</name>
    <dbReference type="NCBI Taxonomy" id="131568"/>
    <lineage>
        <taxon>Bacteria</taxon>
        <taxon>Bacillati</taxon>
        <taxon>Actinomycetota</taxon>
        <taxon>Actinomycetes</taxon>
        <taxon>Kineosporiales</taxon>
        <taxon>Kineosporiaceae</taxon>
        <taxon>Kineococcus</taxon>
    </lineage>
</organism>
<keyword evidence="9 11" id="KW-0472">Membrane</keyword>
<dbReference type="GO" id="GO:0015031">
    <property type="term" value="P:protein transport"/>
    <property type="evidence" value="ECO:0007669"/>
    <property type="project" value="UniProtKB-KW"/>
</dbReference>
<dbReference type="Pfam" id="PF02699">
    <property type="entry name" value="YajC"/>
    <property type="match status" value="1"/>
</dbReference>
<keyword evidence="8" id="KW-0811">Translocation</keyword>
<keyword evidence="7 11" id="KW-1133">Transmembrane helix</keyword>
<dbReference type="PANTHER" id="PTHR33909:SF1">
    <property type="entry name" value="SEC TRANSLOCON ACCESSORY COMPLEX SUBUNIT YAJC"/>
    <property type="match status" value="1"/>
</dbReference>
<feature type="transmembrane region" description="Helical" evidence="11">
    <location>
        <begin position="6"/>
        <end position="23"/>
    </location>
</feature>
<evidence type="ECO:0000256" key="9">
    <source>
        <dbReference type="ARBA" id="ARBA00023136"/>
    </source>
</evidence>
<evidence type="ECO:0000256" key="2">
    <source>
        <dbReference type="ARBA" id="ARBA00006742"/>
    </source>
</evidence>
<keyword evidence="3" id="KW-0813">Transport</keyword>
<comment type="similarity">
    <text evidence="2">Belongs to the YajC family.</text>
</comment>
<reference evidence="12 13" key="2">
    <citation type="submission" date="2020-08" db="EMBL/GenBank/DDBJ databases">
        <authorList>
            <person name="Partida-Martinez L."/>
            <person name="Huntemann M."/>
            <person name="Clum A."/>
            <person name="Wang J."/>
            <person name="Palaniappan K."/>
            <person name="Ritter S."/>
            <person name="Chen I.-M."/>
            <person name="Stamatis D."/>
            <person name="Reddy T."/>
            <person name="O'Malley R."/>
            <person name="Daum C."/>
            <person name="Shapiro N."/>
            <person name="Ivanova N."/>
            <person name="Kyrpides N."/>
            <person name="Woyke T."/>
        </authorList>
    </citation>
    <scope>NUCLEOTIDE SEQUENCE [LARGE SCALE GENOMIC DNA]</scope>
    <source>
        <strain evidence="12 13">AS2.23</strain>
    </source>
</reference>
<dbReference type="GO" id="GO:0005886">
    <property type="term" value="C:plasma membrane"/>
    <property type="evidence" value="ECO:0007669"/>
    <property type="project" value="UniProtKB-SubCell"/>
</dbReference>
<dbReference type="SMART" id="SM01323">
    <property type="entry name" value="YajC"/>
    <property type="match status" value="1"/>
</dbReference>
<evidence type="ECO:0000256" key="6">
    <source>
        <dbReference type="ARBA" id="ARBA00022927"/>
    </source>
</evidence>
<gene>
    <name evidence="12" type="ORF">FHR75_003646</name>
</gene>
<keyword evidence="5 11" id="KW-0812">Transmembrane</keyword>
<accession>A0A7W4TPN8</accession>
<evidence type="ECO:0000256" key="3">
    <source>
        <dbReference type="ARBA" id="ARBA00022448"/>
    </source>
</evidence>
<evidence type="ECO:0000256" key="10">
    <source>
        <dbReference type="SAM" id="MobiDB-lite"/>
    </source>
</evidence>
<comment type="caution">
    <text evidence="12">The sequence shown here is derived from an EMBL/GenBank/DDBJ whole genome shotgun (WGS) entry which is preliminary data.</text>
</comment>